<name>A0ABW5DYU6_9BACT</name>
<organism evidence="2 3">
    <name type="scientific">Rubritalea spongiae</name>
    <dbReference type="NCBI Taxonomy" id="430797"/>
    <lineage>
        <taxon>Bacteria</taxon>
        <taxon>Pseudomonadati</taxon>
        <taxon>Verrucomicrobiota</taxon>
        <taxon>Verrucomicrobiia</taxon>
        <taxon>Verrucomicrobiales</taxon>
        <taxon>Rubritaleaceae</taxon>
        <taxon>Rubritalea</taxon>
    </lineage>
</organism>
<accession>A0ABW5DYU6</accession>
<dbReference type="Proteomes" id="UP001597297">
    <property type="component" value="Unassembled WGS sequence"/>
</dbReference>
<sequence>MKKFLQITATSGIMMAASAMAQEEVEVEEVIDTSWESSVDFGLNLSKGNTDSLLVRGGIQTEKKEDKDAYFASLGYSYGEEDSATNQDEIVGKASWRRTLTGKNFFGVLLDGRSDQFADLDYRFSLNFTYGYYWIDTEETFFSTEVGLGVTTEDKGRGNDTYMNGLFVQRFEHKFNESAKLFESFSISPRLDDFSDYHLEFQAGLETKITETMAFKVSLENRYESKPADDKEKNDLKLVAGVSYKF</sequence>
<comment type="caution">
    <text evidence="2">The sequence shown here is derived from an EMBL/GenBank/DDBJ whole genome shotgun (WGS) entry which is preliminary data.</text>
</comment>
<protein>
    <submittedName>
        <fullName evidence="2">YdiY family protein</fullName>
    </submittedName>
</protein>
<reference evidence="3" key="1">
    <citation type="journal article" date="2019" name="Int. J. Syst. Evol. Microbiol.">
        <title>The Global Catalogue of Microorganisms (GCM) 10K type strain sequencing project: providing services to taxonomists for standard genome sequencing and annotation.</title>
        <authorList>
            <consortium name="The Broad Institute Genomics Platform"/>
            <consortium name="The Broad Institute Genome Sequencing Center for Infectious Disease"/>
            <person name="Wu L."/>
            <person name="Ma J."/>
        </authorList>
    </citation>
    <scope>NUCLEOTIDE SEQUENCE [LARGE SCALE GENOMIC DNA]</scope>
    <source>
        <strain evidence="3">JCM 16545</strain>
    </source>
</reference>
<feature type="chain" id="PRO_5046991372" evidence="1">
    <location>
        <begin position="22"/>
        <end position="246"/>
    </location>
</feature>
<keyword evidence="1" id="KW-0732">Signal</keyword>
<dbReference type="InterPro" id="IPR007433">
    <property type="entry name" value="DUF481"/>
</dbReference>
<keyword evidence="3" id="KW-1185">Reference proteome</keyword>
<proteinExistence type="predicted"/>
<dbReference type="EMBL" id="JBHUJC010000003">
    <property type="protein sequence ID" value="MFD2275246.1"/>
    <property type="molecule type" value="Genomic_DNA"/>
</dbReference>
<dbReference type="RefSeq" id="WP_377094999.1">
    <property type="nucleotide sequence ID" value="NZ_JBHSJM010000001.1"/>
</dbReference>
<feature type="signal peptide" evidence="1">
    <location>
        <begin position="1"/>
        <end position="21"/>
    </location>
</feature>
<evidence type="ECO:0000256" key="1">
    <source>
        <dbReference type="SAM" id="SignalP"/>
    </source>
</evidence>
<gene>
    <name evidence="2" type="ORF">ACFSQZ_02090</name>
</gene>
<evidence type="ECO:0000313" key="2">
    <source>
        <dbReference type="EMBL" id="MFD2275246.1"/>
    </source>
</evidence>
<dbReference type="Pfam" id="PF04338">
    <property type="entry name" value="DUF481"/>
    <property type="match status" value="1"/>
</dbReference>
<evidence type="ECO:0000313" key="3">
    <source>
        <dbReference type="Proteomes" id="UP001597297"/>
    </source>
</evidence>